<evidence type="ECO:0000256" key="4">
    <source>
        <dbReference type="ARBA" id="ARBA00022692"/>
    </source>
</evidence>
<feature type="transmembrane region" description="Helical" evidence="7">
    <location>
        <begin position="405"/>
        <end position="424"/>
    </location>
</feature>
<dbReference type="Pfam" id="PF07690">
    <property type="entry name" value="MFS_1"/>
    <property type="match status" value="1"/>
</dbReference>
<sequence>MSPPPRSAPASRRVGSVVAALCLVQFVDVLGVTVVVTALPEMLADVGGSGADGTLVATGYAMFFGGLLMFGARLGDRVGHRRTILVSLAVFAVGSLLAAVATSVVALTAGRCVQGAAAAAAVPSALRLLTTVADGERVRARAVAAWSAAGAAAGASGFVVGGLVSAVTTWRSVFWGLLLMAAAQAVAVVALVPRDPRPTGRTPLNAVGSVLLTATVMLLVVGTTLLGEDGRTLPGALLVAAAVVVAAAFVAVDRRASAPLLPAALLRRPQVLRGTCGSFVNTATTSGVATLITLYLQSTLGRSPLEAAATLLPLSASVIAGSAVAARLIVRRPRERVTAAGLALIGAGTAVPLLAPATAVLVGAGMAVAGMGLGLAAVATTSLGTDVDESLRATSSGVINTSAQLGTAIGTALVLLTAAATTGVPGPTTGIPVAGWAAPAVLAFAAAALFARLGGSEDGGQR</sequence>
<dbReference type="GO" id="GO:0022857">
    <property type="term" value="F:transmembrane transporter activity"/>
    <property type="evidence" value="ECO:0007669"/>
    <property type="project" value="InterPro"/>
</dbReference>
<proteinExistence type="predicted"/>
<evidence type="ECO:0000313" key="10">
    <source>
        <dbReference type="Proteomes" id="UP000470246"/>
    </source>
</evidence>
<feature type="transmembrane region" description="Helical" evidence="7">
    <location>
        <begin position="173"/>
        <end position="192"/>
    </location>
</feature>
<evidence type="ECO:0000256" key="3">
    <source>
        <dbReference type="ARBA" id="ARBA00022475"/>
    </source>
</evidence>
<accession>A0A7K3W0A7</accession>
<protein>
    <submittedName>
        <fullName evidence="9">MFS transporter</fullName>
    </submittedName>
</protein>
<organism evidence="9 10">
    <name type="scientific">Geodermatophilus sabuli</name>
    <dbReference type="NCBI Taxonomy" id="1564158"/>
    <lineage>
        <taxon>Bacteria</taxon>
        <taxon>Bacillati</taxon>
        <taxon>Actinomycetota</taxon>
        <taxon>Actinomycetes</taxon>
        <taxon>Geodermatophilales</taxon>
        <taxon>Geodermatophilaceae</taxon>
        <taxon>Geodermatophilus</taxon>
    </lineage>
</organism>
<keyword evidence="5 7" id="KW-1133">Transmembrane helix</keyword>
<evidence type="ECO:0000313" key="9">
    <source>
        <dbReference type="EMBL" id="NEK58309.1"/>
    </source>
</evidence>
<gene>
    <name evidence="9" type="ORF">GCU56_10545</name>
</gene>
<feature type="transmembrane region" description="Helical" evidence="7">
    <location>
        <begin position="337"/>
        <end position="355"/>
    </location>
</feature>
<dbReference type="InterPro" id="IPR020846">
    <property type="entry name" value="MFS_dom"/>
</dbReference>
<evidence type="ECO:0000256" key="6">
    <source>
        <dbReference type="ARBA" id="ARBA00023136"/>
    </source>
</evidence>
<feature type="transmembrane region" description="Helical" evidence="7">
    <location>
        <begin position="142"/>
        <end position="167"/>
    </location>
</feature>
<dbReference type="Proteomes" id="UP000470246">
    <property type="component" value="Unassembled WGS sequence"/>
</dbReference>
<keyword evidence="4 7" id="KW-0812">Transmembrane</keyword>
<dbReference type="InterPro" id="IPR036259">
    <property type="entry name" value="MFS_trans_sf"/>
</dbReference>
<dbReference type="PANTHER" id="PTHR42718">
    <property type="entry name" value="MAJOR FACILITATOR SUPERFAMILY MULTIDRUG TRANSPORTER MFSC"/>
    <property type="match status" value="1"/>
</dbReference>
<feature type="transmembrane region" description="Helical" evidence="7">
    <location>
        <begin position="436"/>
        <end position="455"/>
    </location>
</feature>
<reference evidence="9 10" key="1">
    <citation type="submission" date="2020-02" db="EMBL/GenBank/DDBJ databases">
        <title>Geodermatophilus sabuli CPCC 205279 I12A-02694.</title>
        <authorList>
            <person name="Jiang Z."/>
        </authorList>
    </citation>
    <scope>NUCLEOTIDE SEQUENCE [LARGE SCALE GENOMIC DNA]</scope>
    <source>
        <strain evidence="9 10">I12A-02694</strain>
    </source>
</reference>
<dbReference type="AlphaFoldDB" id="A0A7K3W0A7"/>
<keyword evidence="10" id="KW-1185">Reference proteome</keyword>
<dbReference type="EMBL" id="JAAGWF010000010">
    <property type="protein sequence ID" value="NEK58309.1"/>
    <property type="molecule type" value="Genomic_DNA"/>
</dbReference>
<evidence type="ECO:0000256" key="1">
    <source>
        <dbReference type="ARBA" id="ARBA00004651"/>
    </source>
</evidence>
<name>A0A7K3W0A7_9ACTN</name>
<dbReference type="InterPro" id="IPR011701">
    <property type="entry name" value="MFS"/>
</dbReference>
<dbReference type="SUPFAM" id="SSF103473">
    <property type="entry name" value="MFS general substrate transporter"/>
    <property type="match status" value="1"/>
</dbReference>
<comment type="caution">
    <text evidence="9">The sequence shown here is derived from an EMBL/GenBank/DDBJ whole genome shotgun (WGS) entry which is preliminary data.</text>
</comment>
<evidence type="ECO:0000256" key="5">
    <source>
        <dbReference type="ARBA" id="ARBA00022989"/>
    </source>
</evidence>
<dbReference type="PANTHER" id="PTHR42718:SF46">
    <property type="entry name" value="BLR6921 PROTEIN"/>
    <property type="match status" value="1"/>
</dbReference>
<evidence type="ECO:0000259" key="8">
    <source>
        <dbReference type="PROSITE" id="PS50850"/>
    </source>
</evidence>
<feature type="domain" description="Major facilitator superfamily (MFS) profile" evidence="8">
    <location>
        <begin position="17"/>
        <end position="462"/>
    </location>
</feature>
<dbReference type="RefSeq" id="WP_163481693.1">
    <property type="nucleotide sequence ID" value="NZ_JAAGWF010000010.1"/>
</dbReference>
<evidence type="ECO:0000256" key="7">
    <source>
        <dbReference type="SAM" id="Phobius"/>
    </source>
</evidence>
<feature type="transmembrane region" description="Helical" evidence="7">
    <location>
        <begin position="361"/>
        <end position="384"/>
    </location>
</feature>
<comment type="subcellular location">
    <subcellularLocation>
        <location evidence="1">Cell membrane</location>
        <topology evidence="1">Multi-pass membrane protein</topology>
    </subcellularLocation>
</comment>
<feature type="transmembrane region" description="Helical" evidence="7">
    <location>
        <begin position="113"/>
        <end position="130"/>
    </location>
</feature>
<feature type="transmembrane region" description="Helical" evidence="7">
    <location>
        <begin position="233"/>
        <end position="252"/>
    </location>
</feature>
<feature type="transmembrane region" description="Helical" evidence="7">
    <location>
        <begin position="272"/>
        <end position="296"/>
    </location>
</feature>
<feature type="transmembrane region" description="Helical" evidence="7">
    <location>
        <begin position="308"/>
        <end position="330"/>
    </location>
</feature>
<keyword evidence="6 7" id="KW-0472">Membrane</keyword>
<dbReference type="Gene3D" id="1.20.1720.10">
    <property type="entry name" value="Multidrug resistance protein D"/>
    <property type="match status" value="1"/>
</dbReference>
<keyword evidence="3" id="KW-1003">Cell membrane</keyword>
<feature type="transmembrane region" description="Helical" evidence="7">
    <location>
        <begin position="204"/>
        <end position="227"/>
    </location>
</feature>
<dbReference type="GO" id="GO:0005886">
    <property type="term" value="C:plasma membrane"/>
    <property type="evidence" value="ECO:0007669"/>
    <property type="project" value="UniProtKB-SubCell"/>
</dbReference>
<feature type="transmembrane region" description="Helical" evidence="7">
    <location>
        <begin position="55"/>
        <end position="72"/>
    </location>
</feature>
<keyword evidence="2" id="KW-0813">Transport</keyword>
<dbReference type="Gene3D" id="1.20.1250.20">
    <property type="entry name" value="MFS general substrate transporter like domains"/>
    <property type="match status" value="1"/>
</dbReference>
<dbReference type="PROSITE" id="PS50850">
    <property type="entry name" value="MFS"/>
    <property type="match status" value="1"/>
</dbReference>
<evidence type="ECO:0000256" key="2">
    <source>
        <dbReference type="ARBA" id="ARBA00022448"/>
    </source>
</evidence>
<feature type="transmembrane region" description="Helical" evidence="7">
    <location>
        <begin position="84"/>
        <end position="107"/>
    </location>
</feature>